<feature type="non-terminal residue" evidence="1">
    <location>
        <position position="98"/>
    </location>
</feature>
<dbReference type="Proteomes" id="UP001447188">
    <property type="component" value="Unassembled WGS sequence"/>
</dbReference>
<comment type="caution">
    <text evidence="1">The sequence shown here is derived from an EMBL/GenBank/DDBJ whole genome shotgun (WGS) entry which is preliminary data.</text>
</comment>
<organism evidence="1 2">
    <name type="scientific">Discina gigas</name>
    <dbReference type="NCBI Taxonomy" id="1032678"/>
    <lineage>
        <taxon>Eukaryota</taxon>
        <taxon>Fungi</taxon>
        <taxon>Dikarya</taxon>
        <taxon>Ascomycota</taxon>
        <taxon>Pezizomycotina</taxon>
        <taxon>Pezizomycetes</taxon>
        <taxon>Pezizales</taxon>
        <taxon>Discinaceae</taxon>
        <taxon>Discina</taxon>
    </lineage>
</organism>
<keyword evidence="2" id="KW-1185">Reference proteome</keyword>
<gene>
    <name evidence="1" type="ORF">Q9L58_010718</name>
</gene>
<evidence type="ECO:0000313" key="2">
    <source>
        <dbReference type="Proteomes" id="UP001447188"/>
    </source>
</evidence>
<protein>
    <submittedName>
        <fullName evidence="1">Uncharacterized protein</fullName>
    </submittedName>
</protein>
<sequence>MLLQHGASTGVHDYYTGLDYAAYFADAIETQEWYNCLQLLISRSHKYLTRRNEEDKTPLEIARDFVASCNKEPMTPENVWCIKVKSHLIALIEQAVKE</sequence>
<name>A0ABR3G3C0_9PEZI</name>
<accession>A0ABR3G3C0</accession>
<dbReference type="EMBL" id="JBBBZM010000660">
    <property type="protein sequence ID" value="KAL0630435.1"/>
    <property type="molecule type" value="Genomic_DNA"/>
</dbReference>
<reference evidence="1 2" key="1">
    <citation type="submission" date="2024-02" db="EMBL/GenBank/DDBJ databases">
        <title>Discinaceae phylogenomics.</title>
        <authorList>
            <person name="Dirks A.C."/>
            <person name="James T.Y."/>
        </authorList>
    </citation>
    <scope>NUCLEOTIDE SEQUENCE [LARGE SCALE GENOMIC DNA]</scope>
    <source>
        <strain evidence="1 2">ACD0624</strain>
    </source>
</reference>
<proteinExistence type="predicted"/>
<evidence type="ECO:0000313" key="1">
    <source>
        <dbReference type="EMBL" id="KAL0630435.1"/>
    </source>
</evidence>